<dbReference type="AlphaFoldDB" id="A0A0B7AFU9"/>
<reference evidence="1" key="1">
    <citation type="submission" date="2014-12" db="EMBL/GenBank/DDBJ databases">
        <title>Insight into the proteome of Arion vulgaris.</title>
        <authorList>
            <person name="Aradska J."/>
            <person name="Bulat T."/>
            <person name="Smidak R."/>
            <person name="Sarate P."/>
            <person name="Gangsoo J."/>
            <person name="Sialana F."/>
            <person name="Bilban M."/>
            <person name="Lubec G."/>
        </authorList>
    </citation>
    <scope>NUCLEOTIDE SEQUENCE</scope>
    <source>
        <tissue evidence="1">Skin</tissue>
    </source>
</reference>
<feature type="non-terminal residue" evidence="1">
    <location>
        <position position="74"/>
    </location>
</feature>
<sequence length="74" mass="8183">MAISCTGPQFMPNHKKLLTTMHTGPQNIMGNTYHKLHWIIKHSSSSENALYARLPSVFLTHWTTGDKSSVSAGS</sequence>
<gene>
    <name evidence="1" type="primary">ORF115698</name>
</gene>
<organism evidence="1">
    <name type="scientific">Arion vulgaris</name>
    <dbReference type="NCBI Taxonomy" id="1028688"/>
    <lineage>
        <taxon>Eukaryota</taxon>
        <taxon>Metazoa</taxon>
        <taxon>Spiralia</taxon>
        <taxon>Lophotrochozoa</taxon>
        <taxon>Mollusca</taxon>
        <taxon>Gastropoda</taxon>
        <taxon>Heterobranchia</taxon>
        <taxon>Euthyneura</taxon>
        <taxon>Panpulmonata</taxon>
        <taxon>Eupulmonata</taxon>
        <taxon>Stylommatophora</taxon>
        <taxon>Helicina</taxon>
        <taxon>Arionoidea</taxon>
        <taxon>Arionidae</taxon>
        <taxon>Arion</taxon>
    </lineage>
</organism>
<protein>
    <submittedName>
        <fullName evidence="1">Uncharacterized protein</fullName>
    </submittedName>
</protein>
<proteinExistence type="predicted"/>
<name>A0A0B7AFU9_9EUPU</name>
<dbReference type="EMBL" id="HACG01032622">
    <property type="protein sequence ID" value="CEK79487.1"/>
    <property type="molecule type" value="Transcribed_RNA"/>
</dbReference>
<evidence type="ECO:0000313" key="1">
    <source>
        <dbReference type="EMBL" id="CEK79487.1"/>
    </source>
</evidence>
<accession>A0A0B7AFU9</accession>